<sequence length="163" mass="19094">MDKKGTFIAAIKENEGFIFKIAAVYTNSTDDKNDLVQEIIYQLWKSYDSFTQKSKLSTWMYRVALNVAIYQLKVSKKRIFTILIDEQVLDYHEVDNSKTEENWQIFRQQIDTLNLLDKGIVMLYLDNKSYDEIAEIIGISSSNVATKLSRIKEKLKTQIFKKM</sequence>
<evidence type="ECO:0000313" key="7">
    <source>
        <dbReference type="EMBL" id="SEG05058.1"/>
    </source>
</evidence>
<dbReference type="InterPro" id="IPR007627">
    <property type="entry name" value="RNA_pol_sigma70_r2"/>
</dbReference>
<proteinExistence type="inferred from homology"/>
<evidence type="ECO:0000256" key="1">
    <source>
        <dbReference type="ARBA" id="ARBA00010641"/>
    </source>
</evidence>
<protein>
    <submittedName>
        <fullName evidence="7">RNA polymerase sigma-70 factor, ECF subfamily</fullName>
    </submittedName>
</protein>
<evidence type="ECO:0000259" key="6">
    <source>
        <dbReference type="Pfam" id="PF08281"/>
    </source>
</evidence>
<dbReference type="InterPro" id="IPR014284">
    <property type="entry name" value="RNA_pol_sigma-70_dom"/>
</dbReference>
<keyword evidence="2" id="KW-0805">Transcription regulation</keyword>
<gene>
    <name evidence="7" type="ORF">SAMN04488130_105130</name>
</gene>
<name>A0A1H5X026_9FLAO</name>
<dbReference type="Gene3D" id="1.10.10.10">
    <property type="entry name" value="Winged helix-like DNA-binding domain superfamily/Winged helix DNA-binding domain"/>
    <property type="match status" value="1"/>
</dbReference>
<evidence type="ECO:0000256" key="2">
    <source>
        <dbReference type="ARBA" id="ARBA00023015"/>
    </source>
</evidence>
<dbReference type="InterPro" id="IPR036388">
    <property type="entry name" value="WH-like_DNA-bd_sf"/>
</dbReference>
<dbReference type="CDD" id="cd06171">
    <property type="entry name" value="Sigma70_r4"/>
    <property type="match status" value="1"/>
</dbReference>
<dbReference type="AlphaFoldDB" id="A0A1H5X026"/>
<dbReference type="Pfam" id="PF08281">
    <property type="entry name" value="Sigma70_r4_2"/>
    <property type="match status" value="1"/>
</dbReference>
<evidence type="ECO:0000313" key="8">
    <source>
        <dbReference type="Proteomes" id="UP000236737"/>
    </source>
</evidence>
<feature type="domain" description="RNA polymerase sigma-70 region 2" evidence="5">
    <location>
        <begin position="11"/>
        <end position="73"/>
    </location>
</feature>
<dbReference type="SUPFAM" id="SSF88659">
    <property type="entry name" value="Sigma3 and sigma4 domains of RNA polymerase sigma factors"/>
    <property type="match status" value="1"/>
</dbReference>
<dbReference type="PANTHER" id="PTHR43133">
    <property type="entry name" value="RNA POLYMERASE ECF-TYPE SIGMA FACTO"/>
    <property type="match status" value="1"/>
</dbReference>
<dbReference type="PANTHER" id="PTHR43133:SF45">
    <property type="entry name" value="RNA POLYMERASE ECF-TYPE SIGMA FACTOR"/>
    <property type="match status" value="1"/>
</dbReference>
<dbReference type="GO" id="GO:0003677">
    <property type="term" value="F:DNA binding"/>
    <property type="evidence" value="ECO:0007669"/>
    <property type="project" value="InterPro"/>
</dbReference>
<organism evidence="7 8">
    <name type="scientific">Flavobacterium urumqiense</name>
    <dbReference type="NCBI Taxonomy" id="935224"/>
    <lineage>
        <taxon>Bacteria</taxon>
        <taxon>Pseudomonadati</taxon>
        <taxon>Bacteroidota</taxon>
        <taxon>Flavobacteriia</taxon>
        <taxon>Flavobacteriales</taxon>
        <taxon>Flavobacteriaceae</taxon>
        <taxon>Flavobacterium</taxon>
    </lineage>
</organism>
<keyword evidence="4" id="KW-0804">Transcription</keyword>
<dbReference type="InterPro" id="IPR013249">
    <property type="entry name" value="RNA_pol_sigma70_r4_t2"/>
</dbReference>
<dbReference type="OrthoDB" id="9780326at2"/>
<accession>A0A1H5X026</accession>
<evidence type="ECO:0000256" key="3">
    <source>
        <dbReference type="ARBA" id="ARBA00023082"/>
    </source>
</evidence>
<dbReference type="GO" id="GO:0016987">
    <property type="term" value="F:sigma factor activity"/>
    <property type="evidence" value="ECO:0007669"/>
    <property type="project" value="UniProtKB-KW"/>
</dbReference>
<evidence type="ECO:0000259" key="5">
    <source>
        <dbReference type="Pfam" id="PF04542"/>
    </source>
</evidence>
<dbReference type="Gene3D" id="1.10.1740.10">
    <property type="match status" value="1"/>
</dbReference>
<evidence type="ECO:0000256" key="4">
    <source>
        <dbReference type="ARBA" id="ARBA00023163"/>
    </source>
</evidence>
<comment type="similarity">
    <text evidence="1">Belongs to the sigma-70 factor family. ECF subfamily.</text>
</comment>
<dbReference type="InterPro" id="IPR039425">
    <property type="entry name" value="RNA_pol_sigma-70-like"/>
</dbReference>
<keyword evidence="8" id="KW-1185">Reference proteome</keyword>
<dbReference type="GO" id="GO:0006352">
    <property type="term" value="P:DNA-templated transcription initiation"/>
    <property type="evidence" value="ECO:0007669"/>
    <property type="project" value="InterPro"/>
</dbReference>
<reference evidence="8" key="1">
    <citation type="submission" date="2016-10" db="EMBL/GenBank/DDBJ databases">
        <authorList>
            <person name="Varghese N."/>
            <person name="Submissions S."/>
        </authorList>
    </citation>
    <scope>NUCLEOTIDE SEQUENCE [LARGE SCALE GENOMIC DNA]</scope>
    <source>
        <strain evidence="8">CGMCC 1.9230</strain>
    </source>
</reference>
<dbReference type="NCBIfam" id="TIGR02937">
    <property type="entry name" value="sigma70-ECF"/>
    <property type="match status" value="1"/>
</dbReference>
<dbReference type="EMBL" id="FNVP01000005">
    <property type="protein sequence ID" value="SEG05058.1"/>
    <property type="molecule type" value="Genomic_DNA"/>
</dbReference>
<dbReference type="Proteomes" id="UP000236737">
    <property type="component" value="Unassembled WGS sequence"/>
</dbReference>
<keyword evidence="3" id="KW-0731">Sigma factor</keyword>
<dbReference type="RefSeq" id="WP_103999767.1">
    <property type="nucleotide sequence ID" value="NZ_FNVP01000005.1"/>
</dbReference>
<feature type="domain" description="RNA polymerase sigma factor 70 region 4 type 2" evidence="6">
    <location>
        <begin position="105"/>
        <end position="155"/>
    </location>
</feature>
<dbReference type="SUPFAM" id="SSF88946">
    <property type="entry name" value="Sigma2 domain of RNA polymerase sigma factors"/>
    <property type="match status" value="1"/>
</dbReference>
<dbReference type="Pfam" id="PF04542">
    <property type="entry name" value="Sigma70_r2"/>
    <property type="match status" value="1"/>
</dbReference>
<dbReference type="InterPro" id="IPR013324">
    <property type="entry name" value="RNA_pol_sigma_r3/r4-like"/>
</dbReference>
<dbReference type="InterPro" id="IPR013325">
    <property type="entry name" value="RNA_pol_sigma_r2"/>
</dbReference>